<dbReference type="KEGG" id="fsm:CCS41_06200"/>
<name>A0A2U8I7K0_9GAMM</name>
<dbReference type="Pfam" id="PF25694">
    <property type="entry name" value="N_peptide"/>
    <property type="match status" value="1"/>
</dbReference>
<protein>
    <submittedName>
        <fullName evidence="1">Uncharacterized protein</fullName>
    </submittedName>
</protein>
<accession>A0A2U8I7K0</accession>
<dbReference type="InterPro" id="IPR057902">
    <property type="entry name" value="N_peptide"/>
</dbReference>
<keyword evidence="2" id="KW-1185">Reference proteome</keyword>
<dbReference type="Proteomes" id="UP000261875">
    <property type="component" value="Chromosome"/>
</dbReference>
<sequence>MATIIYKPSKRKAMYGGNAKYRRHQRRKAEALSREAIENSLDRRGGDHAKIVRAQPRSDVDRAIALATAFPLRQKPQDSMYNRLMPRAWLFSVRGTSRTKKAITVSA</sequence>
<dbReference type="AlphaFoldDB" id="A0A2U8I7K0"/>
<dbReference type="EMBL" id="CP021659">
    <property type="protein sequence ID" value="AWK14165.1"/>
    <property type="molecule type" value="Genomic_DNA"/>
</dbReference>
<dbReference type="RefSeq" id="WP_119797368.1">
    <property type="nucleotide sequence ID" value="NZ_CP021659.1"/>
</dbReference>
<dbReference type="OrthoDB" id="6463034at2"/>
<reference evidence="1 2" key="1">
    <citation type="submission" date="2017-05" db="EMBL/GenBank/DDBJ databases">
        <title>Genome sequence of Candidatus Fukatsuia symbiotica and Candidatus Hamiltonella defensa from Acyrthosiphon pisum strain 5D.</title>
        <authorList>
            <person name="Patel V.A."/>
            <person name="Chevignon G."/>
            <person name="Russell J.A."/>
            <person name="Oliver K.M."/>
        </authorList>
    </citation>
    <scope>NUCLEOTIDE SEQUENCE [LARGE SCALE GENOMIC DNA]</scope>
    <source>
        <strain evidence="1 2">5D</strain>
    </source>
</reference>
<gene>
    <name evidence="1" type="ORF">CCS41_06200</name>
</gene>
<organism evidence="1 2">
    <name type="scientific">Candidatus Fukatsuia symbiotica</name>
    <dbReference type="NCBI Taxonomy" id="1878942"/>
    <lineage>
        <taxon>Bacteria</taxon>
        <taxon>Pseudomonadati</taxon>
        <taxon>Pseudomonadota</taxon>
        <taxon>Gammaproteobacteria</taxon>
        <taxon>Enterobacterales</taxon>
        <taxon>Yersiniaceae</taxon>
        <taxon>Candidatus Fukatsuia</taxon>
    </lineage>
</organism>
<proteinExistence type="predicted"/>
<evidence type="ECO:0000313" key="1">
    <source>
        <dbReference type="EMBL" id="AWK14165.1"/>
    </source>
</evidence>
<evidence type="ECO:0000313" key="2">
    <source>
        <dbReference type="Proteomes" id="UP000261875"/>
    </source>
</evidence>